<evidence type="ECO:0000313" key="3">
    <source>
        <dbReference type="EMBL" id="KUP91752.1"/>
    </source>
</evidence>
<evidence type="ECO:0000313" key="4">
    <source>
        <dbReference type="Proteomes" id="UP000068382"/>
    </source>
</evidence>
<dbReference type="EMBL" id="LPUY01000088">
    <property type="protein sequence ID" value="KUP91752.1"/>
    <property type="molecule type" value="Genomic_DNA"/>
</dbReference>
<dbReference type="AlphaFoldDB" id="A0A132BUL7"/>
<dbReference type="Gene3D" id="3.90.640.10">
    <property type="entry name" value="Actin, Chain A, domain 4"/>
    <property type="match status" value="1"/>
</dbReference>
<evidence type="ECO:0000256" key="1">
    <source>
        <dbReference type="ARBA" id="ARBA00022741"/>
    </source>
</evidence>
<dbReference type="GO" id="GO:0140662">
    <property type="term" value="F:ATP-dependent protein folding chaperone"/>
    <property type="evidence" value="ECO:0007669"/>
    <property type="project" value="InterPro"/>
</dbReference>
<dbReference type="PANTHER" id="PTHR42749:SF1">
    <property type="entry name" value="CELL SHAPE-DETERMINING PROTEIN MREB"/>
    <property type="match status" value="1"/>
</dbReference>
<dbReference type="PANTHER" id="PTHR42749">
    <property type="entry name" value="CELL SHAPE-DETERMINING PROTEIN MREB"/>
    <property type="match status" value="1"/>
</dbReference>
<keyword evidence="1" id="KW-0547">Nucleotide-binding</keyword>
<dbReference type="GO" id="GO:0005524">
    <property type="term" value="F:ATP binding"/>
    <property type="evidence" value="ECO:0007669"/>
    <property type="project" value="UniProtKB-KW"/>
</dbReference>
<keyword evidence="4" id="KW-1185">Reference proteome</keyword>
<evidence type="ECO:0000256" key="2">
    <source>
        <dbReference type="ARBA" id="ARBA00022840"/>
    </source>
</evidence>
<organism evidence="3 4">
    <name type="scientific">Tritonibacter horizontis</name>
    <dbReference type="NCBI Taxonomy" id="1768241"/>
    <lineage>
        <taxon>Bacteria</taxon>
        <taxon>Pseudomonadati</taxon>
        <taxon>Pseudomonadota</taxon>
        <taxon>Alphaproteobacteria</taxon>
        <taxon>Rhodobacterales</taxon>
        <taxon>Paracoccaceae</taxon>
        <taxon>Tritonibacter</taxon>
    </lineage>
</organism>
<dbReference type="OrthoDB" id="9807934at2"/>
<dbReference type="Pfam" id="PF00012">
    <property type="entry name" value="HSP70"/>
    <property type="match status" value="1"/>
</dbReference>
<gene>
    <name evidence="3" type="primary">dnaK_2</name>
    <name evidence="3" type="ORF">TRIHO_34140</name>
</gene>
<keyword evidence="2" id="KW-0067">ATP-binding</keyword>
<dbReference type="InterPro" id="IPR013126">
    <property type="entry name" value="Hsp_70_fam"/>
</dbReference>
<name>A0A132BUL7_9RHOB</name>
<dbReference type="SUPFAM" id="SSF53067">
    <property type="entry name" value="Actin-like ATPase domain"/>
    <property type="match status" value="2"/>
</dbReference>
<dbReference type="Proteomes" id="UP000068382">
    <property type="component" value="Unassembled WGS sequence"/>
</dbReference>
<dbReference type="Gene3D" id="3.30.420.40">
    <property type="match status" value="2"/>
</dbReference>
<dbReference type="PATRIC" id="fig|1768241.3.peg.3564"/>
<comment type="caution">
    <text evidence="3">The sequence shown here is derived from an EMBL/GenBank/DDBJ whole genome shotgun (WGS) entry which is preliminary data.</text>
</comment>
<reference evidence="3 4" key="1">
    <citation type="submission" date="2015-12" db="EMBL/GenBank/DDBJ databases">
        <title>Genome sequence of the marine Rhodobacteraceae strain O3.65, Candidatus Tritonibacter horizontis.</title>
        <authorList>
            <person name="Poehlein A."/>
            <person name="Giebel H.A."/>
            <person name="Voget S."/>
            <person name="Brinkhoff T."/>
        </authorList>
    </citation>
    <scope>NUCLEOTIDE SEQUENCE [LARGE SCALE GENOMIC DNA]</scope>
    <source>
        <strain evidence="3 4">O3.65</strain>
    </source>
</reference>
<sequence length="418" mass="44927">MPRPQTLGIDFGTSNSAAGVTVADRPWLVELEPGETTLPTAIFFDSDTKQMRIGRSATRALVEGDEGRFMRALKSLLGTPLLYEKRRLGGVMMDFTDVIAHFLREVKTRAETATRLEFSHALSGRPVKFHSKDEARNARAEEDLRACYLKAGFADVRFLNEPEAALRAARPHPGIGLVVDIGGGTSDFTCFEQTATGGSTILASHGLRLGGTDFDRQISIDHVMPHLGRGAMIRNSFGSGTLPAPSRMFNDLATWAMIPFLYSADSRRAAQDLARNAEDPTQLTRLVRVLDEELGHDLAFATEAGKIRANSNGPHGEAAMIDLRLIDPGLAAPLTGTALNQTLAAMVDDIRAEAAETLRLANIAPDAVDRCVMVGGSALLSAVRDAMQTLCPNAEIETERAMTAVADGLALAAQDAVF</sequence>
<dbReference type="RefSeq" id="WP_068246437.1">
    <property type="nucleotide sequence ID" value="NZ_LPUY01000088.1"/>
</dbReference>
<dbReference type="PRINTS" id="PR00301">
    <property type="entry name" value="HEATSHOCK70"/>
</dbReference>
<proteinExistence type="predicted"/>
<protein>
    <submittedName>
        <fullName evidence="3">Chaperone protein DnaK</fullName>
    </submittedName>
</protein>
<accession>A0A132BUL7</accession>
<dbReference type="InterPro" id="IPR043129">
    <property type="entry name" value="ATPase_NBD"/>
</dbReference>